<reference evidence="2" key="1">
    <citation type="submission" date="2016-10" db="EMBL/GenBank/DDBJ databases">
        <authorList>
            <person name="Varghese N."/>
            <person name="Submissions S."/>
        </authorList>
    </citation>
    <scope>NUCLEOTIDE SEQUENCE [LARGE SCALE GENOMIC DNA]</scope>
    <source>
        <strain evidence="2">CGMCC 4.5579</strain>
    </source>
</reference>
<dbReference type="AlphaFoldDB" id="A0A1I6ASY6"/>
<gene>
    <name evidence="1" type="ORF">SAMN05421810_11471</name>
</gene>
<dbReference type="EMBL" id="FOWW01000014">
    <property type="protein sequence ID" value="SFQ71647.1"/>
    <property type="molecule type" value="Genomic_DNA"/>
</dbReference>
<dbReference type="RefSeq" id="WP_092536618.1">
    <property type="nucleotide sequence ID" value="NZ_FOWW01000014.1"/>
</dbReference>
<evidence type="ECO:0000313" key="1">
    <source>
        <dbReference type="EMBL" id="SFQ71647.1"/>
    </source>
</evidence>
<keyword evidence="2" id="KW-1185">Reference proteome</keyword>
<name>A0A1I6ASY6_9PSEU</name>
<organism evidence="1 2">
    <name type="scientific">Amycolatopsis arida</name>
    <dbReference type="NCBI Taxonomy" id="587909"/>
    <lineage>
        <taxon>Bacteria</taxon>
        <taxon>Bacillati</taxon>
        <taxon>Actinomycetota</taxon>
        <taxon>Actinomycetes</taxon>
        <taxon>Pseudonocardiales</taxon>
        <taxon>Pseudonocardiaceae</taxon>
        <taxon>Amycolatopsis</taxon>
    </lineage>
</organism>
<protein>
    <submittedName>
        <fullName evidence="1">Uncharacterized protein</fullName>
    </submittedName>
</protein>
<evidence type="ECO:0000313" key="2">
    <source>
        <dbReference type="Proteomes" id="UP000198727"/>
    </source>
</evidence>
<proteinExistence type="predicted"/>
<sequence length="74" mass="7953">MTGRIARVCRDDGAVHYYREADAVNPRADWIRAACGTEHRRSHILASADGLARLSMCPGCLGVVAVSTTPWAVA</sequence>
<dbReference type="STRING" id="587909.SAMN05421810_11471"/>
<dbReference type="Proteomes" id="UP000198727">
    <property type="component" value="Unassembled WGS sequence"/>
</dbReference>
<accession>A0A1I6ASY6</accession>